<reference evidence="1 2" key="1">
    <citation type="submission" date="2023-11" db="EMBL/GenBank/DDBJ databases">
        <title>Halocaridina rubra genome assembly.</title>
        <authorList>
            <person name="Smith C."/>
        </authorList>
    </citation>
    <scope>NUCLEOTIDE SEQUENCE [LARGE SCALE GENOMIC DNA]</scope>
    <source>
        <strain evidence="1">EP-1</strain>
        <tissue evidence="1">Whole</tissue>
    </source>
</reference>
<dbReference type="EMBL" id="JAXCGZ010000145">
    <property type="protein sequence ID" value="KAK7086582.1"/>
    <property type="molecule type" value="Genomic_DNA"/>
</dbReference>
<comment type="caution">
    <text evidence="1">The sequence shown here is derived from an EMBL/GenBank/DDBJ whole genome shotgun (WGS) entry which is preliminary data.</text>
</comment>
<dbReference type="AlphaFoldDB" id="A0AAN9FU60"/>
<gene>
    <name evidence="1" type="ORF">SK128_011734</name>
</gene>
<proteinExistence type="predicted"/>
<accession>A0AAN9FU60</accession>
<evidence type="ECO:0000313" key="2">
    <source>
        <dbReference type="Proteomes" id="UP001381693"/>
    </source>
</evidence>
<dbReference type="Proteomes" id="UP001381693">
    <property type="component" value="Unassembled WGS sequence"/>
</dbReference>
<evidence type="ECO:0000313" key="1">
    <source>
        <dbReference type="EMBL" id="KAK7086582.1"/>
    </source>
</evidence>
<organism evidence="1 2">
    <name type="scientific">Halocaridina rubra</name>
    <name type="common">Hawaiian red shrimp</name>
    <dbReference type="NCBI Taxonomy" id="373956"/>
    <lineage>
        <taxon>Eukaryota</taxon>
        <taxon>Metazoa</taxon>
        <taxon>Ecdysozoa</taxon>
        <taxon>Arthropoda</taxon>
        <taxon>Crustacea</taxon>
        <taxon>Multicrustacea</taxon>
        <taxon>Malacostraca</taxon>
        <taxon>Eumalacostraca</taxon>
        <taxon>Eucarida</taxon>
        <taxon>Decapoda</taxon>
        <taxon>Pleocyemata</taxon>
        <taxon>Caridea</taxon>
        <taxon>Atyoidea</taxon>
        <taxon>Atyidae</taxon>
        <taxon>Halocaridina</taxon>
    </lineage>
</organism>
<sequence length="86" mass="9746">MELCASQFQRWGVWLLCTYSHTVSEIRVCMLGRDSTVAHAVPVLLCKCKGNTIYNKTNCMNKKIFNPELKKILNMLGGKNNIIKLA</sequence>
<name>A0AAN9FU60_HALRR</name>
<protein>
    <submittedName>
        <fullName evidence="1">Uncharacterized protein</fullName>
    </submittedName>
</protein>
<keyword evidence="2" id="KW-1185">Reference proteome</keyword>